<feature type="compositionally biased region" description="Polar residues" evidence="4">
    <location>
        <begin position="1498"/>
        <end position="1511"/>
    </location>
</feature>
<feature type="domain" description="Gem-associated protein 5 second beta-propeller" evidence="7">
    <location>
        <begin position="388"/>
        <end position="703"/>
    </location>
</feature>
<organism evidence="9 10">
    <name type="scientific">Mizuhopecten yessoensis</name>
    <name type="common">Japanese scallop</name>
    <name type="synonym">Patinopecten yessoensis</name>
    <dbReference type="NCBI Taxonomy" id="6573"/>
    <lineage>
        <taxon>Eukaryota</taxon>
        <taxon>Metazoa</taxon>
        <taxon>Spiralia</taxon>
        <taxon>Lophotrochozoa</taxon>
        <taxon>Mollusca</taxon>
        <taxon>Bivalvia</taxon>
        <taxon>Autobranchia</taxon>
        <taxon>Pteriomorphia</taxon>
        <taxon>Pectinida</taxon>
        <taxon>Pectinoidea</taxon>
        <taxon>Pectinidae</taxon>
        <taxon>Mizuhopecten</taxon>
    </lineage>
</organism>
<evidence type="ECO:0000256" key="2">
    <source>
        <dbReference type="ARBA" id="ARBA00022737"/>
    </source>
</evidence>
<dbReference type="STRING" id="6573.A0A210Q991"/>
<dbReference type="PANTHER" id="PTHR46362:SF1">
    <property type="entry name" value="GEM-ASSOCIATED PROTEIN 5"/>
    <property type="match status" value="1"/>
</dbReference>
<feature type="region of interest" description="Disordered" evidence="4">
    <location>
        <begin position="1414"/>
        <end position="1583"/>
    </location>
</feature>
<proteinExistence type="predicted"/>
<feature type="repeat" description="WD" evidence="3">
    <location>
        <begin position="51"/>
        <end position="96"/>
    </location>
</feature>
<dbReference type="GO" id="GO:0000387">
    <property type="term" value="P:spliceosomal snRNP assembly"/>
    <property type="evidence" value="ECO:0007669"/>
    <property type="project" value="TreeGrafter"/>
</dbReference>
<accession>A0A210Q991</accession>
<keyword evidence="10" id="KW-1185">Reference proteome</keyword>
<dbReference type="PROSITE" id="PS00678">
    <property type="entry name" value="WD_REPEATS_1"/>
    <property type="match status" value="2"/>
</dbReference>
<gene>
    <name evidence="9" type="ORF">KP79_PYT12756</name>
</gene>
<protein>
    <submittedName>
        <fullName evidence="9">Gem-associated protein 5</fullName>
    </submittedName>
</protein>
<sequence>MMSEITIPASPNWYCTHVTDANNAGVYVFGARRDVLIFDVTCYPAKAKGVFRAHRDKVSAVALSPHQDENITTCCSGSEDGKLKIWNTETKEQLFEHNAHRGKLTTISWSPQQVDLVLSADDKGDIVSWQYLEGRLQTFSPENAGVMCLACSPITAGTVAVGYKTGLILVLDVKREGQILQRLRGHDEDVQCLVWCPVPGENFKPPKPEYRDLDDPVSAVEVVDNNPASAEEDDVDFGTDGHLLASGSKDKTIRIWSTDRGRQLLQLKVGKSGGRDQGNEYGGGKMWTTFVWLRNNPRHLISSSAGGDLLKWDITSPTQQKSKPFCAEHKKGGHYRMVFNLHLAGPADSYLCSMSMDRQVIVWNTDSGSLFGVLPTFGGFVYVAKSSPVDPGRMAVGVGDSMIRLWNLNNTNNLTDIKNLWQGIKTKVTALCWHPVKEALLAYGTDDGRVGVYDTLSNRHPNISSTYHKRTVYVVTWGPSCSHQDDVSGGYSLYSIGDGVILEHDVYNLQEEASDVNSLIQQTNGKKVKLPVRSEISWSPDFSFVAIGNDDGSVEIYKPPNFRLVATVHIHKKLINCIQWHPHITMASPGGSPYMYWIATASNEAGVYVVNLSSLLDKVGDLVAEPVVVSESKQCLLGHVDRVTGVAWSPHIDQHLATVSYDGQALVWDVDKNEMLACYQGHSGRLLCVQWNGLHDDLVITGADDFSLHQWRPSLHIPNPENAGRQRKQKHNKKKSKKSSTVSNMDTNTNANPGPVDLSLTTEDQDGLEKILEEKRRQLLEKDTTVLLEETDKTGIQGSGTASNDPVGIPCTTSSSDNNTTVSTATNITNNKATSAAVVDLAQPVTLETGQEFTQREVRASADFDRTRPADLTKDKKKKSWKVKSYFPLTGRAENRGKDFLHDDLIYLAKRVTGCVEDKVRPGSSDCDISASDTDDQQDYVHLGFFLDRRGMYKCLKQEGQHHRDHDNMDYYYQLEIWKGNINGALRLAREREELSDWLVSMAPMANFDTWITVCEDYATQLESEGQYHKAATYLLAAQKVYEAIELFRRHRLFKEAIALAKVRLSPFDPVLEELYTLWAQQLTRDGNYEQAAKCHLAMKQVQDAALLLARRYNQSSLRTASHICLVAGEKQQGLLYAYKVAQQYSLQSEWKEAYSFLKEQKPFQCVTAMTAMHELLLYEAQNVPLESVSIDKDRFTQWSDMGSPKVLLPDFMLDAKENEPISPWQPYLIDGHTFPHHVLRILHSSLGVSMDTTNLEDMYKALSVLHAGRQVQTDLTQLLGQVSMDLVLCLLSLLMSETPTAISHLLQAISLLHEAGHYDLMELILRLFLPQGPKYLLKLQQEVTAMRVVISMDNHSNVDGASKVHTIKRYMSEIREDDTVSNSTLRCRELDCLRAYYYLVILNFLREKLSTTKKPDETANIAESPPVNEASIVTRAGGQSSPNSSTGDSANDQLKTEDQIDPGTLGAGDEICDRVGNPKANENRDNSADMKDMSKCVTDSQAQNSINQMPSLPLPKPGGNCDKTAQSDSGNAAPAQIIEKPQSTLTPQGGEDSDSTVLEETESAQGQGCINKGAKESSVDGRKSDVDKKCLDVAKDKNSDLAFFFDAFQNDTPVYHLTLPLLSHLARGLLWDMQGKRFALTETLGYIHKAISQLLLAQKPSALPGGQSEALAIGELAMVRDGHFNGHSHSDSFIDHHSHSDTSASPLSPEPPRQDGGSPKKRHHNESVIERSLSNHVGSVTCPFHSSAVFSRSVSIDSGAADINLPLHEHLGSLDLDLDPSSDNAFSICSSCEWLSKSRKVIWEDEPHPHSHPGTEHQVHHGKSKVTSIVNPAKYINVPDEWYNTAADQKYCMPYVTMAILKEEQEYVMRELKRGQDALQMPFPNPLESVKLLLEVSGKSAFLSVTEKHQFAEKVVSWGMKFSVSSQQKEALMDSMHRTLIHE</sequence>
<comment type="caution">
    <text evidence="9">The sequence shown here is derived from an EMBL/GenBank/DDBJ whole genome shotgun (WGS) entry which is preliminary data.</text>
</comment>
<evidence type="ECO:0000259" key="6">
    <source>
        <dbReference type="Pfam" id="PF23774"/>
    </source>
</evidence>
<feature type="compositionally biased region" description="Basic and acidic residues" evidence="4">
    <location>
        <begin position="1574"/>
        <end position="1583"/>
    </location>
</feature>
<dbReference type="InterPro" id="IPR056421">
    <property type="entry name" value="TPR_GEMI5"/>
</dbReference>
<dbReference type="PANTHER" id="PTHR46362">
    <property type="entry name" value="GEM-ASSOCIATED PROTEIN 5"/>
    <property type="match status" value="1"/>
</dbReference>
<feature type="region of interest" description="Disordered" evidence="4">
    <location>
        <begin position="1691"/>
        <end position="1726"/>
    </location>
</feature>
<dbReference type="Pfam" id="PF23770">
    <property type="entry name" value="Beta-prop_RIG_1st"/>
    <property type="match status" value="1"/>
</dbReference>
<feature type="compositionally biased region" description="Polar residues" evidence="4">
    <location>
        <begin position="741"/>
        <end position="752"/>
    </location>
</feature>
<dbReference type="InterPro" id="IPR056432">
    <property type="entry name" value="Beta-prop_GEMI5_1st"/>
</dbReference>
<feature type="compositionally biased region" description="Acidic residues" evidence="4">
    <location>
        <begin position="1552"/>
        <end position="1563"/>
    </location>
</feature>
<dbReference type="Pfam" id="PF23774">
    <property type="entry name" value="TPR_GEMI5"/>
    <property type="match status" value="1"/>
</dbReference>
<dbReference type="InterPro" id="IPR056420">
    <property type="entry name" value="GEMI5_RBS"/>
</dbReference>
<dbReference type="SUPFAM" id="SSF50978">
    <property type="entry name" value="WD40 repeat-like"/>
    <property type="match status" value="2"/>
</dbReference>
<dbReference type="Pfam" id="PF00400">
    <property type="entry name" value="WD40"/>
    <property type="match status" value="2"/>
</dbReference>
<reference evidence="9 10" key="1">
    <citation type="journal article" date="2017" name="Nat. Ecol. Evol.">
        <title>Scallop genome provides insights into evolution of bilaterian karyotype and development.</title>
        <authorList>
            <person name="Wang S."/>
            <person name="Zhang J."/>
            <person name="Jiao W."/>
            <person name="Li J."/>
            <person name="Xun X."/>
            <person name="Sun Y."/>
            <person name="Guo X."/>
            <person name="Huan P."/>
            <person name="Dong B."/>
            <person name="Zhang L."/>
            <person name="Hu X."/>
            <person name="Sun X."/>
            <person name="Wang J."/>
            <person name="Zhao C."/>
            <person name="Wang Y."/>
            <person name="Wang D."/>
            <person name="Huang X."/>
            <person name="Wang R."/>
            <person name="Lv J."/>
            <person name="Li Y."/>
            <person name="Zhang Z."/>
            <person name="Liu B."/>
            <person name="Lu W."/>
            <person name="Hui Y."/>
            <person name="Liang J."/>
            <person name="Zhou Z."/>
            <person name="Hou R."/>
            <person name="Li X."/>
            <person name="Liu Y."/>
            <person name="Li H."/>
            <person name="Ning X."/>
            <person name="Lin Y."/>
            <person name="Zhao L."/>
            <person name="Xing Q."/>
            <person name="Dou J."/>
            <person name="Li Y."/>
            <person name="Mao J."/>
            <person name="Guo H."/>
            <person name="Dou H."/>
            <person name="Li T."/>
            <person name="Mu C."/>
            <person name="Jiang W."/>
            <person name="Fu Q."/>
            <person name="Fu X."/>
            <person name="Miao Y."/>
            <person name="Liu J."/>
            <person name="Yu Q."/>
            <person name="Li R."/>
            <person name="Liao H."/>
            <person name="Li X."/>
            <person name="Kong Y."/>
            <person name="Jiang Z."/>
            <person name="Chourrout D."/>
            <person name="Li R."/>
            <person name="Bao Z."/>
        </authorList>
    </citation>
    <scope>NUCLEOTIDE SEQUENCE [LARGE SCALE GENOMIC DNA]</scope>
    <source>
        <strain evidence="9 10">PY_sf001</strain>
    </source>
</reference>
<dbReference type="InterPro" id="IPR019775">
    <property type="entry name" value="WD40_repeat_CS"/>
</dbReference>
<feature type="compositionally biased region" description="Basic and acidic residues" evidence="4">
    <location>
        <begin position="1691"/>
        <end position="1701"/>
    </location>
</feature>
<dbReference type="OrthoDB" id="7326421at2759"/>
<dbReference type="InterPro" id="IPR056424">
    <property type="entry name" value="Beta-prop_GEMI5_2nd"/>
</dbReference>
<evidence type="ECO:0000259" key="8">
    <source>
        <dbReference type="Pfam" id="PF23777"/>
    </source>
</evidence>
<dbReference type="PROSITE" id="PS50294">
    <property type="entry name" value="WD_REPEATS_REGION"/>
    <property type="match status" value="1"/>
</dbReference>
<dbReference type="Gene3D" id="2.130.10.10">
    <property type="entry name" value="YVTN repeat-like/Quinoprotein amine dehydrogenase"/>
    <property type="match status" value="2"/>
</dbReference>
<feature type="domain" description="Gem-associated protein 5 first beta-propeller" evidence="5">
    <location>
        <begin position="135"/>
        <end position="201"/>
    </location>
</feature>
<feature type="region of interest" description="Disordered" evidence="4">
    <location>
        <begin position="713"/>
        <end position="760"/>
    </location>
</feature>
<feature type="repeat" description="WD" evidence="3">
    <location>
        <begin position="235"/>
        <end position="266"/>
    </location>
</feature>
<feature type="compositionally biased region" description="Polar residues" evidence="4">
    <location>
        <begin position="1438"/>
        <end position="1454"/>
    </location>
</feature>
<evidence type="ECO:0000313" key="9">
    <source>
        <dbReference type="EMBL" id="OWF45310.1"/>
    </source>
</evidence>
<dbReference type="InterPro" id="IPR036322">
    <property type="entry name" value="WD40_repeat_dom_sf"/>
</dbReference>
<feature type="repeat" description="WD" evidence="3">
    <location>
        <begin position="636"/>
        <end position="678"/>
    </location>
</feature>
<evidence type="ECO:0000256" key="4">
    <source>
        <dbReference type="SAM" id="MobiDB-lite"/>
    </source>
</evidence>
<dbReference type="SMART" id="SM00320">
    <property type="entry name" value="WD40"/>
    <property type="match status" value="12"/>
</dbReference>
<dbReference type="Pfam" id="PF23777">
    <property type="entry name" value="GEMI5_RBS"/>
    <property type="match status" value="1"/>
</dbReference>
<keyword evidence="1 3" id="KW-0853">WD repeat</keyword>
<evidence type="ECO:0000313" key="10">
    <source>
        <dbReference type="Proteomes" id="UP000242188"/>
    </source>
</evidence>
<feature type="domain" description="Gem-associated protein 5 RBS" evidence="8">
    <location>
        <begin position="1238"/>
        <end position="1339"/>
    </location>
</feature>
<dbReference type="PROSITE" id="PS50082">
    <property type="entry name" value="WD_REPEATS_2"/>
    <property type="match status" value="3"/>
</dbReference>
<name>A0A210Q991_MIZYE</name>
<evidence type="ECO:0000256" key="3">
    <source>
        <dbReference type="PROSITE-ProRule" id="PRU00221"/>
    </source>
</evidence>
<dbReference type="InterPro" id="IPR001680">
    <property type="entry name" value="WD40_rpt"/>
</dbReference>
<dbReference type="Pfam" id="PF23775">
    <property type="entry name" value="Beta-prop_RIG_2nd"/>
    <property type="match status" value="1"/>
</dbReference>
<keyword evidence="2" id="KW-0677">Repeat</keyword>
<dbReference type="InterPro" id="IPR052640">
    <property type="entry name" value="Gemin-5"/>
</dbReference>
<dbReference type="GO" id="GO:0032797">
    <property type="term" value="C:SMN complex"/>
    <property type="evidence" value="ECO:0007669"/>
    <property type="project" value="TreeGrafter"/>
</dbReference>
<dbReference type="GO" id="GO:0003730">
    <property type="term" value="F:mRNA 3'-UTR binding"/>
    <property type="evidence" value="ECO:0007669"/>
    <property type="project" value="TreeGrafter"/>
</dbReference>
<feature type="domain" description="Gem-associated protein 5 TPR" evidence="6">
    <location>
        <begin position="943"/>
        <end position="1151"/>
    </location>
</feature>
<dbReference type="InterPro" id="IPR015943">
    <property type="entry name" value="WD40/YVTN_repeat-like_dom_sf"/>
</dbReference>
<feature type="compositionally biased region" description="Basic and acidic residues" evidence="4">
    <location>
        <begin position="1482"/>
        <end position="1495"/>
    </location>
</feature>
<dbReference type="Proteomes" id="UP000242188">
    <property type="component" value="Unassembled WGS sequence"/>
</dbReference>
<dbReference type="GO" id="GO:0005634">
    <property type="term" value="C:nucleus"/>
    <property type="evidence" value="ECO:0007669"/>
    <property type="project" value="TreeGrafter"/>
</dbReference>
<evidence type="ECO:0000256" key="1">
    <source>
        <dbReference type="ARBA" id="ARBA00022574"/>
    </source>
</evidence>
<evidence type="ECO:0000259" key="7">
    <source>
        <dbReference type="Pfam" id="PF23775"/>
    </source>
</evidence>
<feature type="compositionally biased region" description="Basic residues" evidence="4">
    <location>
        <begin position="725"/>
        <end position="738"/>
    </location>
</feature>
<evidence type="ECO:0000259" key="5">
    <source>
        <dbReference type="Pfam" id="PF23770"/>
    </source>
</evidence>
<dbReference type="EMBL" id="NEDP02004526">
    <property type="protein sequence ID" value="OWF45310.1"/>
    <property type="molecule type" value="Genomic_DNA"/>
</dbReference>